<comment type="caution">
    <text evidence="4">The sequence shown here is derived from an EMBL/GenBank/DDBJ whole genome shotgun (WGS) entry which is preliminary data.</text>
</comment>
<dbReference type="EMBL" id="JADIKE010000029">
    <property type="protein sequence ID" value="MBM7124844.1"/>
    <property type="molecule type" value="Genomic_DNA"/>
</dbReference>
<proteinExistence type="predicted"/>
<dbReference type="SUPFAM" id="SSF55729">
    <property type="entry name" value="Acyl-CoA N-acyltransferases (Nat)"/>
    <property type="match status" value="1"/>
</dbReference>
<dbReference type="PROSITE" id="PS51186">
    <property type="entry name" value="GNAT"/>
    <property type="match status" value="1"/>
</dbReference>
<evidence type="ECO:0000256" key="1">
    <source>
        <dbReference type="ARBA" id="ARBA00022679"/>
    </source>
</evidence>
<keyword evidence="1" id="KW-0808">Transferase</keyword>
<dbReference type="Pfam" id="PF00583">
    <property type="entry name" value="Acetyltransf_1"/>
    <property type="match status" value="1"/>
</dbReference>
<organism evidence="4 5">
    <name type="scientific">Dyella flava</name>
    <dbReference type="NCBI Taxonomy" id="1920170"/>
    <lineage>
        <taxon>Bacteria</taxon>
        <taxon>Pseudomonadati</taxon>
        <taxon>Pseudomonadota</taxon>
        <taxon>Gammaproteobacteria</taxon>
        <taxon>Lysobacterales</taxon>
        <taxon>Rhodanobacteraceae</taxon>
        <taxon>Dyella</taxon>
    </lineage>
</organism>
<keyword evidence="5" id="KW-1185">Reference proteome</keyword>
<name>A0ABS2K0S7_9GAMM</name>
<dbReference type="InterPro" id="IPR050832">
    <property type="entry name" value="Bact_Acetyltransf"/>
</dbReference>
<gene>
    <name evidence="4" type="ORF">ISP19_05575</name>
</gene>
<dbReference type="InterPro" id="IPR000182">
    <property type="entry name" value="GNAT_dom"/>
</dbReference>
<evidence type="ECO:0000313" key="5">
    <source>
        <dbReference type="Proteomes" id="UP001430149"/>
    </source>
</evidence>
<dbReference type="PANTHER" id="PTHR43877">
    <property type="entry name" value="AMINOALKYLPHOSPHONATE N-ACETYLTRANSFERASE-RELATED-RELATED"/>
    <property type="match status" value="1"/>
</dbReference>
<evidence type="ECO:0000313" key="4">
    <source>
        <dbReference type="EMBL" id="MBM7124844.1"/>
    </source>
</evidence>
<feature type="domain" description="N-acetyltransferase" evidence="3">
    <location>
        <begin position="1"/>
        <end position="154"/>
    </location>
</feature>
<protein>
    <submittedName>
        <fullName evidence="4">GNAT family N-acetyltransferase</fullName>
    </submittedName>
</protein>
<sequence length="162" mass="17794">MHIRKATIEDAAISFAIRRDAIREQCRDHYPAGDLDIWTSGEMSETFAKRVADEFHVATVDGQVVGTGMIDLATGKIDAIFVLPQYMRRGVGRAMMDHLEDLAMSAGLSVIQLDATLNAAAFYRALGFEGEARSTYQSSLGVSLVCVPMVKHVRSTRRQSEG</sequence>
<reference evidence="4" key="1">
    <citation type="submission" date="2020-10" db="EMBL/GenBank/DDBJ databases">
        <title>Phylogeny of dyella-like bacteria.</title>
        <authorList>
            <person name="Fu J."/>
        </authorList>
    </citation>
    <scope>NUCLEOTIDE SEQUENCE</scope>
    <source>
        <strain evidence="4">DHOC52</strain>
    </source>
</reference>
<dbReference type="PANTHER" id="PTHR43877:SF2">
    <property type="entry name" value="AMINOALKYLPHOSPHONATE N-ACETYLTRANSFERASE-RELATED"/>
    <property type="match status" value="1"/>
</dbReference>
<dbReference type="Gene3D" id="3.40.630.30">
    <property type="match status" value="1"/>
</dbReference>
<accession>A0ABS2K0S7</accession>
<evidence type="ECO:0000259" key="3">
    <source>
        <dbReference type="PROSITE" id="PS51186"/>
    </source>
</evidence>
<evidence type="ECO:0000256" key="2">
    <source>
        <dbReference type="ARBA" id="ARBA00023315"/>
    </source>
</evidence>
<dbReference type="Proteomes" id="UP001430149">
    <property type="component" value="Unassembled WGS sequence"/>
</dbReference>
<dbReference type="CDD" id="cd04301">
    <property type="entry name" value="NAT_SF"/>
    <property type="match status" value="1"/>
</dbReference>
<dbReference type="InterPro" id="IPR016181">
    <property type="entry name" value="Acyl_CoA_acyltransferase"/>
</dbReference>
<keyword evidence="2" id="KW-0012">Acyltransferase</keyword>